<evidence type="ECO:0000313" key="1">
    <source>
        <dbReference type="EMBL" id="KAJ1080632.1"/>
    </source>
</evidence>
<proteinExistence type="predicted"/>
<dbReference type="AlphaFoldDB" id="A0AAV7KPY5"/>
<accession>A0AAV7KPY5</accession>
<keyword evidence="2" id="KW-1185">Reference proteome</keyword>
<dbReference type="Proteomes" id="UP001066276">
    <property type="component" value="Chromosome 12"/>
</dbReference>
<dbReference type="Gene3D" id="3.30.70.1820">
    <property type="entry name" value="L1 transposable element, RRM domain"/>
    <property type="match status" value="1"/>
</dbReference>
<organism evidence="1 2">
    <name type="scientific">Pleurodeles waltl</name>
    <name type="common">Iberian ribbed newt</name>
    <dbReference type="NCBI Taxonomy" id="8319"/>
    <lineage>
        <taxon>Eukaryota</taxon>
        <taxon>Metazoa</taxon>
        <taxon>Chordata</taxon>
        <taxon>Craniata</taxon>
        <taxon>Vertebrata</taxon>
        <taxon>Euteleostomi</taxon>
        <taxon>Amphibia</taxon>
        <taxon>Batrachia</taxon>
        <taxon>Caudata</taxon>
        <taxon>Salamandroidea</taxon>
        <taxon>Salamandridae</taxon>
        <taxon>Pleurodelinae</taxon>
        <taxon>Pleurodeles</taxon>
    </lineage>
</organism>
<evidence type="ECO:0000313" key="2">
    <source>
        <dbReference type="Proteomes" id="UP001066276"/>
    </source>
</evidence>
<reference evidence="1" key="1">
    <citation type="journal article" date="2022" name="bioRxiv">
        <title>Sequencing and chromosome-scale assembly of the giantPleurodeles waltlgenome.</title>
        <authorList>
            <person name="Brown T."/>
            <person name="Elewa A."/>
            <person name="Iarovenko S."/>
            <person name="Subramanian E."/>
            <person name="Araus A.J."/>
            <person name="Petzold A."/>
            <person name="Susuki M."/>
            <person name="Suzuki K.-i.T."/>
            <person name="Hayashi T."/>
            <person name="Toyoda A."/>
            <person name="Oliveira C."/>
            <person name="Osipova E."/>
            <person name="Leigh N.D."/>
            <person name="Simon A."/>
            <person name="Yun M.H."/>
        </authorList>
    </citation>
    <scope>NUCLEOTIDE SEQUENCE</scope>
    <source>
        <strain evidence="1">20211129_DDA</strain>
        <tissue evidence="1">Liver</tissue>
    </source>
</reference>
<name>A0AAV7KPY5_PLEWA</name>
<protein>
    <submittedName>
        <fullName evidence="1">Uncharacterized protein</fullName>
    </submittedName>
</protein>
<sequence length="149" mass="16823">MNASITSLTLETKFMRSDITSFQSRVKGLEQHMGSLEVQATMSRDRDHNLLYLSSKLTDMEDRSWRDNICLHGIPENEEGSDVQAFLSSTLPKLTSLDFSPSIEFQGAHRIGPKRSDNSARPRPIIACLLRHNQTCQILKWCAIMARSG</sequence>
<dbReference type="EMBL" id="JANPWB010000016">
    <property type="protein sequence ID" value="KAJ1080632.1"/>
    <property type="molecule type" value="Genomic_DNA"/>
</dbReference>
<gene>
    <name evidence="1" type="ORF">NDU88_000826</name>
</gene>
<dbReference type="PANTHER" id="PTHR11505">
    <property type="entry name" value="L1 TRANSPOSABLE ELEMENT-RELATED"/>
    <property type="match status" value="1"/>
</dbReference>
<dbReference type="InterPro" id="IPR004244">
    <property type="entry name" value="Transposase_22"/>
</dbReference>
<comment type="caution">
    <text evidence="1">The sequence shown here is derived from an EMBL/GenBank/DDBJ whole genome shotgun (WGS) entry which is preliminary data.</text>
</comment>